<sequence length="453" mass="51460">MRRRAETIPTPEEVEIFIAGAVHTPASRTARAAAGIFIEGGNPSCKGKCIPVTGEQSQYAAELFAALEATKMTHRDTILTITSTQTHVMEAMNKKLPGGELEGWVGVKHRDALHCLAAELKARRARTTFKTAAPASPEKARCLKASILAKQSARNRVEERWDLTLPPNTALPGMRLHGNRQRVFYRSIREIKDRNLTPRPSTLKMLDVVRKDVEFAFGRYVTDADIWLALTARDLLPRTAQFLWKGLHKAHRIGNYWNHIPECGDRAICQECGVLEDLESQHILIRCTSPGQSIIWQAAETLWREKEEEWPLVSLGTVLGCCLAEFRDEKGKAKQGTQRLYRILMSESAYLIWKLRNERVISRDGTPATDEEIKNRWKYHINQRLQVDMTLARRPRLGKRPALAPLLVLTTWSRILDNEQSLPADWLREPRVLVGSRAFPQARPRRHRSQGIG</sequence>
<name>A0AAD7MMJ8_9AGAR</name>
<evidence type="ECO:0000313" key="1">
    <source>
        <dbReference type="EMBL" id="KAJ7724308.1"/>
    </source>
</evidence>
<accession>A0AAD7MMJ8</accession>
<dbReference type="Proteomes" id="UP001215280">
    <property type="component" value="Unassembled WGS sequence"/>
</dbReference>
<reference evidence="1" key="1">
    <citation type="submission" date="2023-03" db="EMBL/GenBank/DDBJ databases">
        <title>Massive genome expansion in bonnet fungi (Mycena s.s.) driven by repeated elements and novel gene families across ecological guilds.</title>
        <authorList>
            <consortium name="Lawrence Berkeley National Laboratory"/>
            <person name="Harder C.B."/>
            <person name="Miyauchi S."/>
            <person name="Viragh M."/>
            <person name="Kuo A."/>
            <person name="Thoen E."/>
            <person name="Andreopoulos B."/>
            <person name="Lu D."/>
            <person name="Skrede I."/>
            <person name="Drula E."/>
            <person name="Henrissat B."/>
            <person name="Morin E."/>
            <person name="Kohler A."/>
            <person name="Barry K."/>
            <person name="LaButti K."/>
            <person name="Morin E."/>
            <person name="Salamov A."/>
            <person name="Lipzen A."/>
            <person name="Mereny Z."/>
            <person name="Hegedus B."/>
            <person name="Baldrian P."/>
            <person name="Stursova M."/>
            <person name="Weitz H."/>
            <person name="Taylor A."/>
            <person name="Grigoriev I.V."/>
            <person name="Nagy L.G."/>
            <person name="Martin F."/>
            <person name="Kauserud H."/>
        </authorList>
    </citation>
    <scope>NUCLEOTIDE SEQUENCE</scope>
    <source>
        <strain evidence="1">CBHHK188m</strain>
    </source>
</reference>
<comment type="caution">
    <text evidence="1">The sequence shown here is derived from an EMBL/GenBank/DDBJ whole genome shotgun (WGS) entry which is preliminary data.</text>
</comment>
<dbReference type="GO" id="GO:0003676">
    <property type="term" value="F:nucleic acid binding"/>
    <property type="evidence" value="ECO:0007669"/>
    <property type="project" value="InterPro"/>
</dbReference>
<dbReference type="InterPro" id="IPR036397">
    <property type="entry name" value="RNaseH_sf"/>
</dbReference>
<organism evidence="1 2">
    <name type="scientific">Mycena maculata</name>
    <dbReference type="NCBI Taxonomy" id="230809"/>
    <lineage>
        <taxon>Eukaryota</taxon>
        <taxon>Fungi</taxon>
        <taxon>Dikarya</taxon>
        <taxon>Basidiomycota</taxon>
        <taxon>Agaricomycotina</taxon>
        <taxon>Agaricomycetes</taxon>
        <taxon>Agaricomycetidae</taxon>
        <taxon>Agaricales</taxon>
        <taxon>Marasmiineae</taxon>
        <taxon>Mycenaceae</taxon>
        <taxon>Mycena</taxon>
    </lineage>
</organism>
<dbReference type="Gene3D" id="3.30.420.10">
    <property type="entry name" value="Ribonuclease H-like superfamily/Ribonuclease H"/>
    <property type="match status" value="1"/>
</dbReference>
<keyword evidence="2" id="KW-1185">Reference proteome</keyword>
<dbReference type="AlphaFoldDB" id="A0AAD7MMJ8"/>
<gene>
    <name evidence="1" type="ORF">DFH07DRAFT_759144</name>
</gene>
<evidence type="ECO:0000313" key="2">
    <source>
        <dbReference type="Proteomes" id="UP001215280"/>
    </source>
</evidence>
<dbReference type="SUPFAM" id="SSF53098">
    <property type="entry name" value="Ribonuclease H-like"/>
    <property type="match status" value="1"/>
</dbReference>
<proteinExistence type="predicted"/>
<protein>
    <submittedName>
        <fullName evidence="1">Uncharacterized protein</fullName>
    </submittedName>
</protein>
<dbReference type="InterPro" id="IPR012337">
    <property type="entry name" value="RNaseH-like_sf"/>
</dbReference>
<dbReference type="EMBL" id="JARJLG010000239">
    <property type="protein sequence ID" value="KAJ7724308.1"/>
    <property type="molecule type" value="Genomic_DNA"/>
</dbReference>